<sequence>MGCDVALGPIDTEYRQIEGHLRHNAQNSCLSDPKSQHLIGTMLDLSTWIENQGGFCVSWVSNQGFVCIQHPDI</sequence>
<reference evidence="1" key="1">
    <citation type="submission" date="2019-08" db="EMBL/GenBank/DDBJ databases">
        <authorList>
            <person name="Kucharzyk K."/>
            <person name="Murdoch R.W."/>
            <person name="Higgins S."/>
            <person name="Loffler F."/>
        </authorList>
    </citation>
    <scope>NUCLEOTIDE SEQUENCE</scope>
</reference>
<comment type="caution">
    <text evidence="1">The sequence shown here is derived from an EMBL/GenBank/DDBJ whole genome shotgun (WGS) entry which is preliminary data.</text>
</comment>
<gene>
    <name evidence="1" type="ORF">SDC9_207250</name>
</gene>
<evidence type="ECO:0000313" key="1">
    <source>
        <dbReference type="EMBL" id="MPN59529.1"/>
    </source>
</evidence>
<name>A0A645J9X1_9ZZZZ</name>
<proteinExistence type="predicted"/>
<dbReference type="AlphaFoldDB" id="A0A645J9X1"/>
<organism evidence="1">
    <name type="scientific">bioreactor metagenome</name>
    <dbReference type="NCBI Taxonomy" id="1076179"/>
    <lineage>
        <taxon>unclassified sequences</taxon>
        <taxon>metagenomes</taxon>
        <taxon>ecological metagenomes</taxon>
    </lineage>
</organism>
<protein>
    <submittedName>
        <fullName evidence="1">Uncharacterized protein</fullName>
    </submittedName>
</protein>
<dbReference type="EMBL" id="VSSQ01133643">
    <property type="protein sequence ID" value="MPN59529.1"/>
    <property type="molecule type" value="Genomic_DNA"/>
</dbReference>
<accession>A0A645J9X1</accession>